<accession>A0A7G1KPZ8</accession>
<name>A0A7G1KPZ8_9NOCA</name>
<dbReference type="GO" id="GO:0005829">
    <property type="term" value="C:cytosol"/>
    <property type="evidence" value="ECO:0007669"/>
    <property type="project" value="TreeGrafter"/>
</dbReference>
<dbReference type="GO" id="GO:0016627">
    <property type="term" value="F:oxidoreductase activity, acting on the CH-CH group of donors"/>
    <property type="evidence" value="ECO:0007669"/>
    <property type="project" value="TreeGrafter"/>
</dbReference>
<dbReference type="SUPFAM" id="SSF50475">
    <property type="entry name" value="FMN-binding split barrel"/>
    <property type="match status" value="1"/>
</dbReference>
<dbReference type="PANTHER" id="PTHR35176:SF2">
    <property type="entry name" value="F420H(2)-DEPENDENT REDUCTASE RV1155"/>
    <property type="match status" value="1"/>
</dbReference>
<keyword evidence="1" id="KW-0560">Oxidoreductase</keyword>
<keyword evidence="3" id="KW-1185">Reference proteome</keyword>
<evidence type="ECO:0000313" key="3">
    <source>
        <dbReference type="Proteomes" id="UP000516173"/>
    </source>
</evidence>
<evidence type="ECO:0000256" key="1">
    <source>
        <dbReference type="ARBA" id="ARBA00023002"/>
    </source>
</evidence>
<dbReference type="InterPro" id="IPR052019">
    <property type="entry name" value="F420H2_bilvrd_red/Heme_oxyg"/>
</dbReference>
<sequence length="147" mass="15962">MTDLADFARLLAGDHGLCVVSTARADGTIQSSLVNAGVLPHPATGEQVIGMVVRGGTRKLENLRARPHTTVVARVGWQWATAEGPVWITGPDDPAPGIDPERLRLLLREIFTAAGGTHDNWDEYDRVMAEEHRTAVLLTPTRIYSNS</sequence>
<dbReference type="GeneID" id="80349547"/>
<dbReference type="Proteomes" id="UP000516173">
    <property type="component" value="Chromosome"/>
</dbReference>
<dbReference type="KEGG" id="nwl:NWFMUON74_51070"/>
<gene>
    <name evidence="2" type="ORF">NWFMUON74_51070</name>
</gene>
<protein>
    <submittedName>
        <fullName evidence="2">Uncharacterized protein</fullName>
    </submittedName>
</protein>
<dbReference type="EMBL" id="AP023396">
    <property type="protein sequence ID" value="BCK57335.1"/>
    <property type="molecule type" value="Genomic_DNA"/>
</dbReference>
<dbReference type="Gene3D" id="2.30.110.10">
    <property type="entry name" value="Electron Transport, Fmn-binding Protein, Chain A"/>
    <property type="match status" value="1"/>
</dbReference>
<evidence type="ECO:0000313" key="2">
    <source>
        <dbReference type="EMBL" id="BCK57335.1"/>
    </source>
</evidence>
<dbReference type="PANTHER" id="PTHR35176">
    <property type="entry name" value="HEME OXYGENASE HI_0854-RELATED"/>
    <property type="match status" value="1"/>
</dbReference>
<organism evidence="2 3">
    <name type="scientific">Nocardia wallacei</name>
    <dbReference type="NCBI Taxonomy" id="480035"/>
    <lineage>
        <taxon>Bacteria</taxon>
        <taxon>Bacillati</taxon>
        <taxon>Actinomycetota</taxon>
        <taxon>Actinomycetes</taxon>
        <taxon>Mycobacteriales</taxon>
        <taxon>Nocardiaceae</taxon>
        <taxon>Nocardia</taxon>
    </lineage>
</organism>
<dbReference type="InterPro" id="IPR012349">
    <property type="entry name" value="Split_barrel_FMN-bd"/>
</dbReference>
<dbReference type="AlphaFoldDB" id="A0A7G1KPZ8"/>
<proteinExistence type="predicted"/>
<reference evidence="2 3" key="1">
    <citation type="submission" date="2020-08" db="EMBL/GenBank/DDBJ databases">
        <title>Genome Sequencing of Nocardia wallacei strain FMUON74 and assembly.</title>
        <authorList>
            <person name="Toyokawa M."/>
            <person name="Uesaka K."/>
        </authorList>
    </citation>
    <scope>NUCLEOTIDE SEQUENCE [LARGE SCALE GENOMIC DNA]</scope>
    <source>
        <strain evidence="2 3">FMUON74</strain>
    </source>
</reference>
<dbReference type="RefSeq" id="WP_187684247.1">
    <property type="nucleotide sequence ID" value="NZ_AP023396.1"/>
</dbReference>
<dbReference type="GO" id="GO:0070967">
    <property type="term" value="F:coenzyme F420 binding"/>
    <property type="evidence" value="ECO:0007669"/>
    <property type="project" value="TreeGrafter"/>
</dbReference>